<keyword evidence="3" id="KW-1185">Reference proteome</keyword>
<evidence type="ECO:0000313" key="3">
    <source>
        <dbReference type="Proteomes" id="UP000035963"/>
    </source>
</evidence>
<feature type="region of interest" description="Disordered" evidence="1">
    <location>
        <begin position="1"/>
        <end position="41"/>
    </location>
</feature>
<dbReference type="AlphaFoldDB" id="A0A0J1D441"/>
<dbReference type="Proteomes" id="UP000035963">
    <property type="component" value="Unassembled WGS sequence"/>
</dbReference>
<sequence length="81" mass="7783">MRCGKDYSPEEAEAALGSDADAGDFMLSSGESESAVPDVSGTSPVSIADDAAAGAFAFFAPLAGNGGRLAGRAGIGGATGK</sequence>
<comment type="caution">
    <text evidence="2">The sequence shown here is derived from an EMBL/GenBank/DDBJ whole genome shotgun (WGS) entry which is preliminary data.</text>
</comment>
<organism evidence="2 3">
    <name type="scientific">Caballeronia mineralivorans PML1(12)</name>
    <dbReference type="NCBI Taxonomy" id="908627"/>
    <lineage>
        <taxon>Bacteria</taxon>
        <taxon>Pseudomonadati</taxon>
        <taxon>Pseudomonadota</taxon>
        <taxon>Betaproteobacteria</taxon>
        <taxon>Burkholderiales</taxon>
        <taxon>Burkholderiaceae</taxon>
        <taxon>Caballeronia</taxon>
    </lineage>
</organism>
<name>A0A0J1D441_9BURK</name>
<accession>A0A0J1D441</accession>
<proteinExistence type="predicted"/>
<evidence type="ECO:0000313" key="2">
    <source>
        <dbReference type="EMBL" id="KLU27436.1"/>
    </source>
</evidence>
<reference evidence="2 3" key="1">
    <citation type="journal article" date="2015" name="Genome Announc.">
        <title>Draft Genome Sequence of Burkholderia sp. Strain PML1(12), an Ectomycorrhizosphere-Inhabiting Bacterium with Effective Mineral-Weathering Ability.</title>
        <authorList>
            <person name="Uroz S."/>
            <person name="Oger P."/>
        </authorList>
    </citation>
    <scope>NUCLEOTIDE SEQUENCE [LARGE SCALE GENOMIC DNA]</scope>
    <source>
        <strain evidence="3">PML1(12)</strain>
    </source>
</reference>
<gene>
    <name evidence="2" type="ORF">EOS_04275</name>
</gene>
<dbReference type="EMBL" id="AEJF01000028">
    <property type="protein sequence ID" value="KLU27436.1"/>
    <property type="molecule type" value="Genomic_DNA"/>
</dbReference>
<evidence type="ECO:0000256" key="1">
    <source>
        <dbReference type="SAM" id="MobiDB-lite"/>
    </source>
</evidence>
<protein>
    <submittedName>
        <fullName evidence="2">Uncharacterized protein</fullName>
    </submittedName>
</protein>